<dbReference type="EMBL" id="HACG01003324">
    <property type="protein sequence ID" value="CEK50189.1"/>
    <property type="molecule type" value="Transcribed_RNA"/>
</dbReference>
<accession>A0A0B6Y216</accession>
<gene>
    <name evidence="1" type="primary">ORF10087</name>
</gene>
<evidence type="ECO:0000313" key="1">
    <source>
        <dbReference type="EMBL" id="CEK50189.1"/>
    </source>
</evidence>
<name>A0A0B6Y216_9EUPU</name>
<protein>
    <submittedName>
        <fullName evidence="1">Uncharacterized protein</fullName>
    </submittedName>
</protein>
<feature type="non-terminal residue" evidence="1">
    <location>
        <position position="1"/>
    </location>
</feature>
<reference evidence="1" key="1">
    <citation type="submission" date="2014-12" db="EMBL/GenBank/DDBJ databases">
        <title>Insight into the proteome of Arion vulgaris.</title>
        <authorList>
            <person name="Aradska J."/>
            <person name="Bulat T."/>
            <person name="Smidak R."/>
            <person name="Sarate P."/>
            <person name="Gangsoo J."/>
            <person name="Sialana F."/>
            <person name="Bilban M."/>
            <person name="Lubec G."/>
        </authorList>
    </citation>
    <scope>NUCLEOTIDE SEQUENCE</scope>
    <source>
        <tissue evidence="1">Skin</tissue>
    </source>
</reference>
<proteinExistence type="predicted"/>
<sequence length="66" mass="7102">KNEQVAHYNQCCSVNFHRASQGTNADPCSDISMERKCLQDLLTDVPTADIICTSASGGIPILISYG</sequence>
<organism evidence="1">
    <name type="scientific">Arion vulgaris</name>
    <dbReference type="NCBI Taxonomy" id="1028688"/>
    <lineage>
        <taxon>Eukaryota</taxon>
        <taxon>Metazoa</taxon>
        <taxon>Spiralia</taxon>
        <taxon>Lophotrochozoa</taxon>
        <taxon>Mollusca</taxon>
        <taxon>Gastropoda</taxon>
        <taxon>Heterobranchia</taxon>
        <taxon>Euthyneura</taxon>
        <taxon>Panpulmonata</taxon>
        <taxon>Eupulmonata</taxon>
        <taxon>Stylommatophora</taxon>
        <taxon>Helicina</taxon>
        <taxon>Arionoidea</taxon>
        <taxon>Arionidae</taxon>
        <taxon>Arion</taxon>
    </lineage>
</organism>
<dbReference type="AlphaFoldDB" id="A0A0B6Y216"/>